<reference evidence="2 3" key="1">
    <citation type="submission" date="2019-11" db="EMBL/GenBank/DDBJ databases">
        <title>Complete genome sequence of Corynebacterium kalinowskii 1959, a novel Corynebacterium species isolated from soil of a small paddock in Vilsendorf, Germany.</title>
        <authorList>
            <person name="Schaffert L."/>
            <person name="Ruwe M."/>
            <person name="Milse J."/>
            <person name="Hanuschka K."/>
            <person name="Ortseifen V."/>
            <person name="Droste J."/>
            <person name="Brandt D."/>
            <person name="Schlueter L."/>
            <person name="Kutter Y."/>
            <person name="Vinke S."/>
            <person name="Viehoefer P."/>
            <person name="Jacob L."/>
            <person name="Luebke N.-C."/>
            <person name="Schulte-Berndt E."/>
            <person name="Hain C."/>
            <person name="Linder M."/>
            <person name="Schmidt P."/>
            <person name="Wollenschlaeger L."/>
            <person name="Luttermann T."/>
            <person name="Thieme E."/>
            <person name="Hassa J."/>
            <person name="Haak M."/>
            <person name="Wittchen M."/>
            <person name="Mentz A."/>
            <person name="Persicke M."/>
            <person name="Busche T."/>
            <person name="Ruckert C."/>
        </authorList>
    </citation>
    <scope>NUCLEOTIDE SEQUENCE [LARGE SCALE GENOMIC DNA]</scope>
    <source>
        <strain evidence="2 3">2039</strain>
    </source>
</reference>
<dbReference type="Proteomes" id="UP000424462">
    <property type="component" value="Chromosome"/>
</dbReference>
<feature type="compositionally biased region" description="Basic residues" evidence="1">
    <location>
        <begin position="273"/>
        <end position="283"/>
    </location>
</feature>
<dbReference type="InterPro" id="IPR053847">
    <property type="entry name" value="DUF6928"/>
</dbReference>
<feature type="region of interest" description="Disordered" evidence="1">
    <location>
        <begin position="240"/>
        <end position="299"/>
    </location>
</feature>
<evidence type="ECO:0000313" key="3">
    <source>
        <dbReference type="Proteomes" id="UP000424462"/>
    </source>
</evidence>
<sequence length="299" mass="32589">MMDSWDRAENPRGTVVTLWFVTASSPAEVIAAEPRADRGYGRKLLAQMNPAWPISPIGQFPLNRSTPAAEGEFYIAGFPGVTVIQTVVPDLELLSELSPRLRNAVKAPDVYAFALNEAADFGGLAHWHRGELKRSLCARPMELREDLGLPEPFESPFWAGERGTPRGGIYLPFDPPDLVVEAQRSWLGFEVSPAGPDINVVAYAVDGRPEPKVQPHPTQLRRSVGEIASAATARLGIGASRGDYDDYEEHEESSSTSEELARLAGAAAGAAKRAGRGLRSRARSLRETVVDKLRHTDRP</sequence>
<dbReference type="KEGG" id="cok:COCCU_03730"/>
<dbReference type="AlphaFoldDB" id="A0A6B8W5V6"/>
<dbReference type="Pfam" id="PF21997">
    <property type="entry name" value="DUF6928"/>
    <property type="match status" value="1"/>
</dbReference>
<feature type="compositionally biased region" description="Basic and acidic residues" evidence="1">
    <location>
        <begin position="284"/>
        <end position="299"/>
    </location>
</feature>
<gene>
    <name evidence="2" type="ORF">COCCU_03730</name>
</gene>
<feature type="compositionally biased region" description="Low complexity" evidence="1">
    <location>
        <begin position="254"/>
        <end position="272"/>
    </location>
</feature>
<organism evidence="2 3">
    <name type="scientific">Corynebacterium occultum</name>
    <dbReference type="NCBI Taxonomy" id="2675219"/>
    <lineage>
        <taxon>Bacteria</taxon>
        <taxon>Bacillati</taxon>
        <taxon>Actinomycetota</taxon>
        <taxon>Actinomycetes</taxon>
        <taxon>Mycobacteriales</taxon>
        <taxon>Corynebacteriaceae</taxon>
        <taxon>Corynebacterium</taxon>
    </lineage>
</organism>
<dbReference type="RefSeq" id="WP_231598848.1">
    <property type="nucleotide sequence ID" value="NZ_CP046455.1"/>
</dbReference>
<evidence type="ECO:0000256" key="1">
    <source>
        <dbReference type="SAM" id="MobiDB-lite"/>
    </source>
</evidence>
<keyword evidence="3" id="KW-1185">Reference proteome</keyword>
<protein>
    <submittedName>
        <fullName evidence="2">Uncharacterized protein</fullName>
    </submittedName>
</protein>
<evidence type="ECO:0000313" key="2">
    <source>
        <dbReference type="EMBL" id="QGU06695.1"/>
    </source>
</evidence>
<proteinExistence type="predicted"/>
<name>A0A6B8W5V6_9CORY</name>
<accession>A0A6B8W5V6</accession>
<dbReference type="EMBL" id="CP046455">
    <property type="protein sequence ID" value="QGU06695.1"/>
    <property type="molecule type" value="Genomic_DNA"/>
</dbReference>